<organism evidence="2 3">
    <name type="scientific">Parachitinimonas caeni</name>
    <dbReference type="NCBI Taxonomy" id="3031301"/>
    <lineage>
        <taxon>Bacteria</taxon>
        <taxon>Pseudomonadati</taxon>
        <taxon>Pseudomonadota</taxon>
        <taxon>Betaproteobacteria</taxon>
        <taxon>Neisseriales</taxon>
        <taxon>Chitinibacteraceae</taxon>
        <taxon>Parachitinimonas</taxon>
    </lineage>
</organism>
<dbReference type="RefSeq" id="WP_284102465.1">
    <property type="nucleotide sequence ID" value="NZ_JARRAF010000032.1"/>
</dbReference>
<comment type="caution">
    <text evidence="2">The sequence shown here is derived from an EMBL/GenBank/DDBJ whole genome shotgun (WGS) entry which is preliminary data.</text>
</comment>
<dbReference type="InterPro" id="IPR014922">
    <property type="entry name" value="YdhG-like"/>
</dbReference>
<dbReference type="EMBL" id="JARRAF010000032">
    <property type="protein sequence ID" value="MDK2126151.1"/>
    <property type="molecule type" value="Genomic_DNA"/>
</dbReference>
<reference evidence="2" key="1">
    <citation type="submission" date="2023-03" db="EMBL/GenBank/DDBJ databases">
        <title>Chitinimonas shenzhenensis gen. nov., sp. nov., a novel member of family Burkholderiaceae isolated from activated sludge collected in Shen Zhen, China.</title>
        <authorList>
            <person name="Wang X."/>
        </authorList>
    </citation>
    <scope>NUCLEOTIDE SEQUENCE</scope>
    <source>
        <strain evidence="2">DQS-5</strain>
    </source>
</reference>
<dbReference type="SUPFAM" id="SSF159888">
    <property type="entry name" value="YdhG-like"/>
    <property type="match status" value="1"/>
</dbReference>
<proteinExistence type="predicted"/>
<sequence>MSRLMRFPLAARQMPAVEAWLQAQSGSLGDIARHWFFCMQSCGDDVRVLLHDGQPTACVEDAAFAYVAIYTAHINVGFFLGAELSDPAGLLQGTGKFMRHVKIRPEQRVDDEALQQLICQAYQDMRRRLHGSG</sequence>
<dbReference type="Proteomes" id="UP001172778">
    <property type="component" value="Unassembled WGS sequence"/>
</dbReference>
<protein>
    <submittedName>
        <fullName evidence="2">DUF1801 domain-containing protein</fullName>
    </submittedName>
</protein>
<evidence type="ECO:0000313" key="2">
    <source>
        <dbReference type="EMBL" id="MDK2126151.1"/>
    </source>
</evidence>
<accession>A0ABT7E1H3</accession>
<evidence type="ECO:0000313" key="3">
    <source>
        <dbReference type="Proteomes" id="UP001172778"/>
    </source>
</evidence>
<dbReference type="Pfam" id="PF08818">
    <property type="entry name" value="DUF1801"/>
    <property type="match status" value="1"/>
</dbReference>
<evidence type="ECO:0000259" key="1">
    <source>
        <dbReference type="Pfam" id="PF08818"/>
    </source>
</evidence>
<name>A0ABT7E1H3_9NEIS</name>
<feature type="domain" description="YdhG-like" evidence="1">
    <location>
        <begin position="64"/>
        <end position="121"/>
    </location>
</feature>
<keyword evidence="3" id="KW-1185">Reference proteome</keyword>
<gene>
    <name evidence="2" type="ORF">PZA18_19080</name>
</gene>